<evidence type="ECO:0000256" key="11">
    <source>
        <dbReference type="RuleBase" id="RU363063"/>
    </source>
</evidence>
<dbReference type="GO" id="GO:0006493">
    <property type="term" value="P:protein O-linked glycosylation"/>
    <property type="evidence" value="ECO:0007669"/>
    <property type="project" value="TreeGrafter"/>
</dbReference>
<keyword evidence="3 11" id="KW-0328">Glycosyltransferase</keyword>
<protein>
    <recommendedName>
        <fullName evidence="11">Hexosyltransferase</fullName>
        <ecNumber evidence="11">2.4.1.-</ecNumber>
    </recommendedName>
</protein>
<proteinExistence type="inferred from homology"/>
<keyword evidence="13" id="KW-1185">Reference proteome</keyword>
<dbReference type="Proteomes" id="UP001487740">
    <property type="component" value="Unassembled WGS sequence"/>
</dbReference>
<sequence>MRGARHAFIWFCVGIAVLVVVLCLTLPPFPHMMKAYRITRTPKFVKENFTLTIDGSTVNPIVGQITWLEDLSWRDPPVCNESAPFILAVVITAVENFERRERVRSTWASPEFYQYTGIKAVFVVGYPNSKTLQDSLDDEIDKYEDIIQADFMDTYRNLTYKTISWLSWVKDWCPGTPFIAKIDDDVVVNPFNLRLYLNEYLLINPSPRQIHGRARFRAKPMRTSKWAVTKEEYPLEHYPPIVLGSAYIVDRNTVDILLAYVPYVPMLWLEDVFLTGLVAKRAGIKLKQVERMLYSGRLSRRLYSGSQVFLVDPKENEVKQAWEGIVRYSKKSISKLKYGYYNGV</sequence>
<dbReference type="Gene3D" id="3.90.550.50">
    <property type="match status" value="1"/>
</dbReference>
<comment type="similarity">
    <text evidence="2 11">Belongs to the glycosyltransferase 31 family.</text>
</comment>
<keyword evidence="10" id="KW-0325">Glycoprotein</keyword>
<name>A0AAW0T102_SCYPA</name>
<dbReference type="PANTHER" id="PTHR11214">
    <property type="entry name" value="BETA-1,3-N-ACETYLGLUCOSAMINYLTRANSFERASE"/>
    <property type="match status" value="1"/>
</dbReference>
<evidence type="ECO:0000256" key="1">
    <source>
        <dbReference type="ARBA" id="ARBA00004323"/>
    </source>
</evidence>
<keyword evidence="8 11" id="KW-0333">Golgi apparatus</keyword>
<dbReference type="FunFam" id="3.90.550.50:FF:000001">
    <property type="entry name" value="Hexosyltransferase"/>
    <property type="match status" value="1"/>
</dbReference>
<keyword evidence="9 11" id="KW-0472">Membrane</keyword>
<organism evidence="12 13">
    <name type="scientific">Scylla paramamosain</name>
    <name type="common">Mud crab</name>
    <dbReference type="NCBI Taxonomy" id="85552"/>
    <lineage>
        <taxon>Eukaryota</taxon>
        <taxon>Metazoa</taxon>
        <taxon>Ecdysozoa</taxon>
        <taxon>Arthropoda</taxon>
        <taxon>Crustacea</taxon>
        <taxon>Multicrustacea</taxon>
        <taxon>Malacostraca</taxon>
        <taxon>Eumalacostraca</taxon>
        <taxon>Eucarida</taxon>
        <taxon>Decapoda</taxon>
        <taxon>Pleocyemata</taxon>
        <taxon>Brachyura</taxon>
        <taxon>Eubrachyura</taxon>
        <taxon>Portunoidea</taxon>
        <taxon>Portunidae</taxon>
        <taxon>Portuninae</taxon>
        <taxon>Scylla</taxon>
    </lineage>
</organism>
<feature type="transmembrane region" description="Helical" evidence="11">
    <location>
        <begin position="7"/>
        <end position="29"/>
    </location>
</feature>
<evidence type="ECO:0000256" key="7">
    <source>
        <dbReference type="ARBA" id="ARBA00022989"/>
    </source>
</evidence>
<evidence type="ECO:0000256" key="10">
    <source>
        <dbReference type="ARBA" id="ARBA00023180"/>
    </source>
</evidence>
<accession>A0AAW0T102</accession>
<keyword evidence="7 11" id="KW-1133">Transmembrane helix</keyword>
<dbReference type="GO" id="GO:0016758">
    <property type="term" value="F:hexosyltransferase activity"/>
    <property type="evidence" value="ECO:0007669"/>
    <property type="project" value="InterPro"/>
</dbReference>
<evidence type="ECO:0000256" key="8">
    <source>
        <dbReference type="ARBA" id="ARBA00023034"/>
    </source>
</evidence>
<dbReference type="GO" id="GO:0000139">
    <property type="term" value="C:Golgi membrane"/>
    <property type="evidence" value="ECO:0007669"/>
    <property type="project" value="UniProtKB-SubCell"/>
</dbReference>
<evidence type="ECO:0000313" key="13">
    <source>
        <dbReference type="Proteomes" id="UP001487740"/>
    </source>
</evidence>
<evidence type="ECO:0000256" key="5">
    <source>
        <dbReference type="ARBA" id="ARBA00022692"/>
    </source>
</evidence>
<evidence type="ECO:0000256" key="2">
    <source>
        <dbReference type="ARBA" id="ARBA00008661"/>
    </source>
</evidence>
<comment type="subcellular location">
    <subcellularLocation>
        <location evidence="1 11">Golgi apparatus membrane</location>
        <topology evidence="1 11">Single-pass type II membrane protein</topology>
    </subcellularLocation>
</comment>
<dbReference type="InterPro" id="IPR002659">
    <property type="entry name" value="Glyco_trans_31"/>
</dbReference>
<keyword evidence="5 11" id="KW-0812">Transmembrane</keyword>
<reference evidence="12 13" key="1">
    <citation type="submission" date="2023-03" db="EMBL/GenBank/DDBJ databases">
        <title>High-quality genome of Scylla paramamosain provides insights in environmental adaptation.</title>
        <authorList>
            <person name="Zhang L."/>
        </authorList>
    </citation>
    <scope>NUCLEOTIDE SEQUENCE [LARGE SCALE GENOMIC DNA]</scope>
    <source>
        <strain evidence="12">LZ_2023a</strain>
        <tissue evidence="12">Muscle</tissue>
    </source>
</reference>
<evidence type="ECO:0000313" key="12">
    <source>
        <dbReference type="EMBL" id="KAK8380655.1"/>
    </source>
</evidence>
<gene>
    <name evidence="12" type="ORF">O3P69_007933</name>
</gene>
<evidence type="ECO:0000256" key="9">
    <source>
        <dbReference type="ARBA" id="ARBA00023136"/>
    </source>
</evidence>
<dbReference type="EMBL" id="JARAKH010000041">
    <property type="protein sequence ID" value="KAK8380655.1"/>
    <property type="molecule type" value="Genomic_DNA"/>
</dbReference>
<evidence type="ECO:0000256" key="3">
    <source>
        <dbReference type="ARBA" id="ARBA00022676"/>
    </source>
</evidence>
<dbReference type="PANTHER" id="PTHR11214:SF378">
    <property type="entry name" value="BETA-1,3-GALACTOSYLTRANSFERASE 4"/>
    <property type="match status" value="1"/>
</dbReference>
<evidence type="ECO:0000256" key="6">
    <source>
        <dbReference type="ARBA" id="ARBA00022968"/>
    </source>
</evidence>
<dbReference type="EC" id="2.4.1.-" evidence="11"/>
<dbReference type="AlphaFoldDB" id="A0AAW0T102"/>
<keyword evidence="6 11" id="KW-0735">Signal-anchor</keyword>
<keyword evidence="4" id="KW-0808">Transferase</keyword>
<evidence type="ECO:0000256" key="4">
    <source>
        <dbReference type="ARBA" id="ARBA00022679"/>
    </source>
</evidence>
<comment type="caution">
    <text evidence="12">The sequence shown here is derived from an EMBL/GenBank/DDBJ whole genome shotgun (WGS) entry which is preliminary data.</text>
</comment>
<dbReference type="Pfam" id="PF01762">
    <property type="entry name" value="Galactosyl_T"/>
    <property type="match status" value="1"/>
</dbReference>